<comment type="caution">
    <text evidence="1">The sequence shown here is derived from an EMBL/GenBank/DDBJ whole genome shotgun (WGS) entry which is preliminary data.</text>
</comment>
<keyword evidence="2" id="KW-1185">Reference proteome</keyword>
<evidence type="ECO:0000313" key="2">
    <source>
        <dbReference type="Proteomes" id="UP001165960"/>
    </source>
</evidence>
<reference evidence="1" key="1">
    <citation type="submission" date="2022-04" db="EMBL/GenBank/DDBJ databases">
        <title>Genome of the entomopathogenic fungus Entomophthora muscae.</title>
        <authorList>
            <person name="Elya C."/>
            <person name="Lovett B.R."/>
            <person name="Lee E."/>
            <person name="Macias A.M."/>
            <person name="Hajek A.E."/>
            <person name="De Bivort B.L."/>
            <person name="Kasson M.T."/>
            <person name="De Fine Licht H.H."/>
            <person name="Stajich J.E."/>
        </authorList>
    </citation>
    <scope>NUCLEOTIDE SEQUENCE</scope>
    <source>
        <strain evidence="1">Berkeley</strain>
    </source>
</reference>
<gene>
    <name evidence="1" type="ORF">DSO57_1005347</name>
</gene>
<name>A0ACC2RMR8_9FUNG</name>
<evidence type="ECO:0000313" key="1">
    <source>
        <dbReference type="EMBL" id="KAJ9051344.1"/>
    </source>
</evidence>
<dbReference type="EMBL" id="QTSX02007114">
    <property type="protein sequence ID" value="KAJ9051344.1"/>
    <property type="molecule type" value="Genomic_DNA"/>
</dbReference>
<accession>A0ACC2RMR8</accession>
<proteinExistence type="predicted"/>
<protein>
    <submittedName>
        <fullName evidence="1">Uncharacterized protein</fullName>
    </submittedName>
</protein>
<organism evidence="1 2">
    <name type="scientific">Entomophthora muscae</name>
    <dbReference type="NCBI Taxonomy" id="34485"/>
    <lineage>
        <taxon>Eukaryota</taxon>
        <taxon>Fungi</taxon>
        <taxon>Fungi incertae sedis</taxon>
        <taxon>Zoopagomycota</taxon>
        <taxon>Entomophthoromycotina</taxon>
        <taxon>Entomophthoromycetes</taxon>
        <taxon>Entomophthorales</taxon>
        <taxon>Entomophthoraceae</taxon>
        <taxon>Entomophthora</taxon>
    </lineage>
</organism>
<sequence length="222" mass="26031">MFVTIFLTFFIAAYLIIAEVLFLFVGKREVLVDKRYFGEFPADKPLKLTKGLYWTLTDKYGNLPSFKKDFRDACDQHTDAKHMFCFKGEQASYWIPRESVTSNNTKCIKQECVVFLEISPRLTSKPRKWYFGSIRVDLYKVPERTGLKLEETGMHNQSKFSVKREERVWIKPVLLKVKGKMLVYFSGSKKPNITQKQEYTFAIIHPNGLMAGFYAIEKVKRY</sequence>
<dbReference type="Proteomes" id="UP001165960">
    <property type="component" value="Unassembled WGS sequence"/>
</dbReference>